<keyword evidence="2" id="KW-1185">Reference proteome</keyword>
<dbReference type="SUPFAM" id="SSF56784">
    <property type="entry name" value="HAD-like"/>
    <property type="match status" value="1"/>
</dbReference>
<gene>
    <name evidence="1" type="ORF">G7Y29_02325</name>
</gene>
<dbReference type="KEGG" id="cqn:G7Y29_02325"/>
<reference evidence="1 2" key="1">
    <citation type="submission" date="2020-11" db="EMBL/GenBank/DDBJ databases">
        <title>Corynebacterium sp. MC1420.</title>
        <authorList>
            <person name="Zhou J."/>
        </authorList>
    </citation>
    <scope>NUCLEOTIDE SEQUENCE [LARGE SCALE GENOMIC DNA]</scope>
    <source>
        <strain evidence="1 2">MC1420</strain>
    </source>
</reference>
<protein>
    <submittedName>
        <fullName evidence="1">Uncharacterized protein</fullName>
    </submittedName>
</protein>
<dbReference type="EMBL" id="CP064955">
    <property type="protein sequence ID" value="QPK83668.1"/>
    <property type="molecule type" value="Genomic_DNA"/>
</dbReference>
<dbReference type="Pfam" id="PF00702">
    <property type="entry name" value="Hydrolase"/>
    <property type="match status" value="1"/>
</dbReference>
<evidence type="ECO:0000313" key="1">
    <source>
        <dbReference type="EMBL" id="QPK83668.1"/>
    </source>
</evidence>
<dbReference type="InterPro" id="IPR023214">
    <property type="entry name" value="HAD_sf"/>
</dbReference>
<name>A0A7T0PE69_9CORY</name>
<sequence length="227" mass="24547">MQPDRGYKTFVFDLDGTIHVDFEPIETVLQFARTLDPSRCYYVSNSDRYSGSAISSYLKDQGLEVVDSQCATTLDLIPRALALMHTDKKHVSSPTSNPAVHDAIRSAGYSITHPRDTIPVILGYADGALETIKLLRSNPPAELWVTNGDQKISRSTGYIPGLGALLQDEELLQGAKIIGKPSLLFADVLGIPAGKQTIVIGDNPNVDGVFAANLGASFHLVSNGIWH</sequence>
<dbReference type="Gene3D" id="3.40.50.1000">
    <property type="entry name" value="HAD superfamily/HAD-like"/>
    <property type="match status" value="2"/>
</dbReference>
<accession>A0A7T0PE69</accession>
<dbReference type="InterPro" id="IPR036412">
    <property type="entry name" value="HAD-like_sf"/>
</dbReference>
<dbReference type="Proteomes" id="UP000594586">
    <property type="component" value="Chromosome"/>
</dbReference>
<organism evidence="1 2">
    <name type="scientific">Corynebacterium qintianiae</name>
    <dbReference type="NCBI Taxonomy" id="2709392"/>
    <lineage>
        <taxon>Bacteria</taxon>
        <taxon>Bacillati</taxon>
        <taxon>Actinomycetota</taxon>
        <taxon>Actinomycetes</taxon>
        <taxon>Mycobacteriales</taxon>
        <taxon>Corynebacteriaceae</taxon>
        <taxon>Corynebacterium</taxon>
    </lineage>
</organism>
<evidence type="ECO:0000313" key="2">
    <source>
        <dbReference type="Proteomes" id="UP000594586"/>
    </source>
</evidence>
<dbReference type="RefSeq" id="WP_165005096.1">
    <property type="nucleotide sequence ID" value="NZ_CP064955.1"/>
</dbReference>
<dbReference type="AlphaFoldDB" id="A0A7T0PE69"/>
<proteinExistence type="predicted"/>